<reference evidence="4" key="1">
    <citation type="journal article" date="2019" name="Int. J. Syst. Evol. Microbiol.">
        <title>The Global Catalogue of Microorganisms (GCM) 10K type strain sequencing project: providing services to taxonomists for standard genome sequencing and annotation.</title>
        <authorList>
            <consortium name="The Broad Institute Genomics Platform"/>
            <consortium name="The Broad Institute Genome Sequencing Center for Infectious Disease"/>
            <person name="Wu L."/>
            <person name="Ma J."/>
        </authorList>
    </citation>
    <scope>NUCLEOTIDE SEQUENCE [LARGE SCALE GENOMIC DNA]</scope>
    <source>
        <strain evidence="4">NBRC 105830</strain>
    </source>
</reference>
<evidence type="ECO:0000313" key="4">
    <source>
        <dbReference type="Proteomes" id="UP001157109"/>
    </source>
</evidence>
<evidence type="ECO:0000259" key="2">
    <source>
        <dbReference type="Pfam" id="PF19348"/>
    </source>
</evidence>
<evidence type="ECO:0000256" key="1">
    <source>
        <dbReference type="SAM" id="MobiDB-lite"/>
    </source>
</evidence>
<feature type="domain" description="DUF5926" evidence="2">
    <location>
        <begin position="27"/>
        <end position="301"/>
    </location>
</feature>
<gene>
    <name evidence="3" type="ORF">GCM10025862_32640</name>
</gene>
<feature type="region of interest" description="Disordered" evidence="1">
    <location>
        <begin position="1"/>
        <end position="22"/>
    </location>
</feature>
<evidence type="ECO:0000313" key="3">
    <source>
        <dbReference type="EMBL" id="GMA21243.1"/>
    </source>
</evidence>
<protein>
    <submittedName>
        <fullName evidence="3">Preprotein translocase SecA</fullName>
    </submittedName>
</protein>
<dbReference type="Proteomes" id="UP001157109">
    <property type="component" value="Unassembled WGS sequence"/>
</dbReference>
<comment type="caution">
    <text evidence="3">The sequence shown here is derived from an EMBL/GenBank/DDBJ whole genome shotgun (WGS) entry which is preliminary data.</text>
</comment>
<organism evidence="3 4">
    <name type="scientific">Arsenicicoccus piscis</name>
    <dbReference type="NCBI Taxonomy" id="673954"/>
    <lineage>
        <taxon>Bacteria</taxon>
        <taxon>Bacillati</taxon>
        <taxon>Actinomycetota</taxon>
        <taxon>Actinomycetes</taxon>
        <taxon>Micrococcales</taxon>
        <taxon>Intrasporangiaceae</taxon>
        <taxon>Arsenicicoccus</taxon>
    </lineage>
</organism>
<name>A0ABQ6HTR8_9MICO</name>
<dbReference type="Pfam" id="PF19348">
    <property type="entry name" value="DUF5926"/>
    <property type="match status" value="1"/>
</dbReference>
<sequence>MGKASRRQRAEGAATKRPKPAPFVARPFAGLPGETDLVALREIVPAATSAWTLREPIGDVSKVTVATILPLAWPGLHRADGEVLVGLQSGNASGDASRDLAQVLLAAAAQEPGQPVPVLPMATVDTPRLQDLLDESAPFEVTMEDGFDFWVGDSELDAEGRASLDQANESVMPTVKLSGVESCYWCEMGGRAYVRWVLPHDEDEATNALARLWAAHTAGLGPVAGEGDSSSDQVGKLLGAFRASGLLVPVWEVDPEAEPESFEPAVAEWLERFEAVASTEQLTADERRAKSGVLSRQITLR</sequence>
<keyword evidence="4" id="KW-1185">Reference proteome</keyword>
<accession>A0ABQ6HTR8</accession>
<dbReference type="EMBL" id="BSUJ01000001">
    <property type="protein sequence ID" value="GMA21243.1"/>
    <property type="molecule type" value="Genomic_DNA"/>
</dbReference>
<dbReference type="InterPro" id="IPR045970">
    <property type="entry name" value="DUF5926"/>
</dbReference>
<proteinExistence type="predicted"/>
<dbReference type="RefSeq" id="WP_241441519.1">
    <property type="nucleotide sequence ID" value="NZ_BSUJ01000001.1"/>
</dbReference>